<dbReference type="GO" id="GO:0008422">
    <property type="term" value="F:beta-glucosidase activity"/>
    <property type="evidence" value="ECO:0007669"/>
    <property type="project" value="UniProtKB-EC"/>
</dbReference>
<feature type="domain" description="Fibronectin type III-like" evidence="18">
    <location>
        <begin position="483"/>
        <end position="536"/>
    </location>
</feature>
<evidence type="ECO:0000259" key="18">
    <source>
        <dbReference type="SMART" id="SM01217"/>
    </source>
</evidence>
<keyword evidence="20" id="KW-1185">Reference proteome</keyword>
<evidence type="ECO:0000256" key="13">
    <source>
        <dbReference type="ARBA" id="ARBA00024983"/>
    </source>
</evidence>
<evidence type="ECO:0000256" key="3">
    <source>
        <dbReference type="ARBA" id="ARBA00004987"/>
    </source>
</evidence>
<dbReference type="PANTHER" id="PTHR42715">
    <property type="entry name" value="BETA-GLUCOSIDASE"/>
    <property type="match status" value="1"/>
</dbReference>
<dbReference type="Pfam" id="PF14310">
    <property type="entry name" value="Fn3-like"/>
    <property type="match status" value="1"/>
</dbReference>
<dbReference type="Pfam" id="PF00933">
    <property type="entry name" value="Glyco_hydro_3"/>
    <property type="match status" value="1"/>
</dbReference>
<evidence type="ECO:0000256" key="9">
    <source>
        <dbReference type="ARBA" id="ARBA00023180"/>
    </source>
</evidence>
<evidence type="ECO:0000256" key="4">
    <source>
        <dbReference type="ARBA" id="ARBA00005336"/>
    </source>
</evidence>
<dbReference type="EC" id="3.2.1.21" evidence="5"/>
<evidence type="ECO:0000256" key="8">
    <source>
        <dbReference type="ARBA" id="ARBA00022801"/>
    </source>
</evidence>
<evidence type="ECO:0000256" key="11">
    <source>
        <dbReference type="ARBA" id="ARBA00023295"/>
    </source>
</evidence>
<dbReference type="InterPro" id="IPR002772">
    <property type="entry name" value="Glyco_hydro_3_C"/>
</dbReference>
<comment type="similarity">
    <text evidence="4">Belongs to the glycosyl hydrolase 3 family.</text>
</comment>
<evidence type="ECO:0000313" key="19">
    <source>
        <dbReference type="EMBL" id="KAF9739168.1"/>
    </source>
</evidence>
<dbReference type="InterPro" id="IPR036881">
    <property type="entry name" value="Glyco_hydro_3_C_sf"/>
</dbReference>
<dbReference type="InterPro" id="IPR001764">
    <property type="entry name" value="Glyco_hydro_3_N"/>
</dbReference>
<keyword evidence="7" id="KW-0732">Signal</keyword>
<comment type="caution">
    <text evidence="19">The sequence shown here is derived from an EMBL/GenBank/DDBJ whole genome shotgun (WGS) entry which is preliminary data.</text>
</comment>
<dbReference type="InterPro" id="IPR013783">
    <property type="entry name" value="Ig-like_fold"/>
</dbReference>
<dbReference type="InterPro" id="IPR036962">
    <property type="entry name" value="Glyco_hydro_3_N_sf"/>
</dbReference>
<organism evidence="19 20">
    <name type="scientific">Paraphaeosphaeria minitans</name>
    <dbReference type="NCBI Taxonomy" id="565426"/>
    <lineage>
        <taxon>Eukaryota</taxon>
        <taxon>Fungi</taxon>
        <taxon>Dikarya</taxon>
        <taxon>Ascomycota</taxon>
        <taxon>Pezizomycotina</taxon>
        <taxon>Dothideomycetes</taxon>
        <taxon>Pleosporomycetidae</taxon>
        <taxon>Pleosporales</taxon>
        <taxon>Massarineae</taxon>
        <taxon>Didymosphaeriaceae</taxon>
        <taxon>Paraphaeosphaeria</taxon>
    </lineage>
</organism>
<reference evidence="19" key="1">
    <citation type="journal article" date="2020" name="Mol. Plant Microbe Interact.">
        <title>Genome Sequence of the Biocontrol Agent Coniothyrium minitans strain Conio (IMI 134523).</title>
        <authorList>
            <person name="Patel D."/>
            <person name="Shittu T.A."/>
            <person name="Baroncelli R."/>
            <person name="Muthumeenakshi S."/>
            <person name="Osborne T.H."/>
            <person name="Janganan T.K."/>
            <person name="Sreenivasaprasad S."/>
        </authorList>
    </citation>
    <scope>NUCLEOTIDE SEQUENCE</scope>
    <source>
        <strain evidence="19">Conio</strain>
    </source>
</reference>
<keyword evidence="9" id="KW-0325">Glycoprotein</keyword>
<gene>
    <name evidence="19" type="ORF">PMIN01_01802</name>
</gene>
<dbReference type="InterPro" id="IPR026891">
    <property type="entry name" value="Fn3-like"/>
</dbReference>
<dbReference type="GO" id="GO:0005576">
    <property type="term" value="C:extracellular region"/>
    <property type="evidence" value="ECO:0007669"/>
    <property type="project" value="UniProtKB-SubCell"/>
</dbReference>
<dbReference type="EMBL" id="WJXW01000002">
    <property type="protein sequence ID" value="KAF9739168.1"/>
    <property type="molecule type" value="Genomic_DNA"/>
</dbReference>
<evidence type="ECO:0000256" key="16">
    <source>
        <dbReference type="ARBA" id="ARBA00041601"/>
    </source>
</evidence>
<evidence type="ECO:0000256" key="2">
    <source>
        <dbReference type="ARBA" id="ARBA00004613"/>
    </source>
</evidence>
<keyword evidence="6" id="KW-0964">Secreted</keyword>
<keyword evidence="10" id="KW-0119">Carbohydrate metabolism</keyword>
<dbReference type="InterPro" id="IPR017853">
    <property type="entry name" value="GH"/>
</dbReference>
<dbReference type="Pfam" id="PF01915">
    <property type="entry name" value="Glyco_hydro_3_C"/>
    <property type="match status" value="1"/>
</dbReference>
<evidence type="ECO:0000256" key="14">
    <source>
        <dbReference type="ARBA" id="ARBA00039579"/>
    </source>
</evidence>
<dbReference type="Gene3D" id="3.20.20.300">
    <property type="entry name" value="Glycoside hydrolase, family 3, N-terminal domain"/>
    <property type="match status" value="2"/>
</dbReference>
<evidence type="ECO:0000256" key="5">
    <source>
        <dbReference type="ARBA" id="ARBA00012744"/>
    </source>
</evidence>
<protein>
    <recommendedName>
        <fullName evidence="14">Probable beta-glucosidase G</fullName>
        <ecNumber evidence="5">3.2.1.21</ecNumber>
    </recommendedName>
    <alternativeName>
        <fullName evidence="15">Beta-D-glucoside glucohydrolase G</fullName>
    </alternativeName>
    <alternativeName>
        <fullName evidence="16">Cellobiase G</fullName>
    </alternativeName>
    <alternativeName>
        <fullName evidence="17">Gentiobiase G</fullName>
    </alternativeName>
</protein>
<comment type="function">
    <text evidence="13">Beta-glucosidases are one of a number of cellulolytic enzymes involved in the degradation of cellulosic biomass. Catalyzes the last step releasing glucose from the inhibitory cellobiose.</text>
</comment>
<dbReference type="InterPro" id="IPR050288">
    <property type="entry name" value="Cellulose_deg_GH3"/>
</dbReference>
<evidence type="ECO:0000256" key="7">
    <source>
        <dbReference type="ARBA" id="ARBA00022729"/>
    </source>
</evidence>
<dbReference type="GO" id="GO:0009251">
    <property type="term" value="P:glucan catabolic process"/>
    <property type="evidence" value="ECO:0007669"/>
    <property type="project" value="TreeGrafter"/>
</dbReference>
<dbReference type="Gene3D" id="2.60.40.10">
    <property type="entry name" value="Immunoglobulins"/>
    <property type="match status" value="1"/>
</dbReference>
<evidence type="ECO:0000256" key="10">
    <source>
        <dbReference type="ARBA" id="ARBA00023277"/>
    </source>
</evidence>
<dbReference type="Gene3D" id="3.40.50.1700">
    <property type="entry name" value="Glycoside hydrolase family 3 C-terminal domain"/>
    <property type="match status" value="1"/>
</dbReference>
<dbReference type="SUPFAM" id="SSF52279">
    <property type="entry name" value="Beta-D-glucan exohydrolase, C-terminal domain"/>
    <property type="match status" value="1"/>
</dbReference>
<proteinExistence type="inferred from homology"/>
<comment type="subcellular location">
    <subcellularLocation>
        <location evidence="2">Secreted</location>
    </subcellularLocation>
</comment>
<evidence type="ECO:0000256" key="12">
    <source>
        <dbReference type="ARBA" id="ARBA00023326"/>
    </source>
</evidence>
<accession>A0A9P6GQ57</accession>
<dbReference type="AlphaFoldDB" id="A0A9P6GQ57"/>
<evidence type="ECO:0000256" key="17">
    <source>
        <dbReference type="ARBA" id="ARBA00041808"/>
    </source>
</evidence>
<keyword evidence="11" id="KW-0326">Glycosidase</keyword>
<keyword evidence="8" id="KW-0378">Hydrolase</keyword>
<dbReference type="SMART" id="SM01217">
    <property type="entry name" value="Fn3_like"/>
    <property type="match status" value="1"/>
</dbReference>
<keyword evidence="12" id="KW-0624">Polysaccharide degradation</keyword>
<evidence type="ECO:0000256" key="6">
    <source>
        <dbReference type="ARBA" id="ARBA00022525"/>
    </source>
</evidence>
<comment type="pathway">
    <text evidence="3">Glycan metabolism; cellulose degradation.</text>
</comment>
<dbReference type="PANTHER" id="PTHR42715:SF12">
    <property type="entry name" value="BETA-GLUCOSIDASE G-RELATED"/>
    <property type="match status" value="1"/>
</dbReference>
<dbReference type="OrthoDB" id="416222at2759"/>
<dbReference type="SUPFAM" id="SSF51445">
    <property type="entry name" value="(Trans)glycosidases"/>
    <property type="match status" value="1"/>
</dbReference>
<evidence type="ECO:0000256" key="15">
    <source>
        <dbReference type="ARBA" id="ARBA00041276"/>
    </source>
</evidence>
<sequence>MKQRGVQMDEGFKGKGSHVILGPVIGPLGRQPFGGRNWEGFSPEAYLSGVLVEETRNPSTVNGTEIDAISSNIDDKTMHGTYLWPFANAVKAGTASLMCSYNRINGPYGCQNSKNLNGLLKDELGFQGYVMSDWGAVHTGYAGIEAGLDMNMPGGISFTGGATSSFWGANISAAVTNGSLAIERVDDMILRVMTPYYHLGQDFGFPVVDESTVPLSFFSRADWRYNYTLGPIVDNVNNTLPLKKPKRAPLGNDAADLTRGQYTLSISSGLASGDYDIGTLAARGGSGTGRFTYIIPPLDAIKTREGDDRTTIIAEWNSTVVVEAVASECANTIVVLHGASPDVLPWKDNVNVTAILAAHFPGQETGNSIVNVLWGDVNPSGRLPYTIANNEMDYDLKIVNSTELLESTNPNAWQDDFKEGNLIDYKEFDAANKSVAYEFGFGLSYTTFELSYLQIKSAVSNPSRVPSSSAKINPGGNEDLWQTLVTLYVSFPAEAGDKTVRSLRGFDKVMLAAGEVATVEFPLMRRDISYWDVAGQT</sequence>
<dbReference type="Proteomes" id="UP000756921">
    <property type="component" value="Unassembled WGS sequence"/>
</dbReference>
<evidence type="ECO:0000313" key="20">
    <source>
        <dbReference type="Proteomes" id="UP000756921"/>
    </source>
</evidence>
<comment type="catalytic activity">
    <reaction evidence="1">
        <text>Hydrolysis of terminal, non-reducing beta-D-glucosyl residues with release of beta-D-glucose.</text>
        <dbReference type="EC" id="3.2.1.21"/>
    </reaction>
</comment>
<evidence type="ECO:0000256" key="1">
    <source>
        <dbReference type="ARBA" id="ARBA00000448"/>
    </source>
</evidence>
<name>A0A9P6GQ57_9PLEO</name>